<dbReference type="InterPro" id="IPR003593">
    <property type="entry name" value="AAA+_ATPase"/>
</dbReference>
<keyword evidence="2" id="KW-0813">Transport</keyword>
<dbReference type="PANTHER" id="PTHR42711:SF5">
    <property type="entry name" value="ABC TRANSPORTER ATP-BINDING PROTEIN NATA"/>
    <property type="match status" value="1"/>
</dbReference>
<evidence type="ECO:0000256" key="4">
    <source>
        <dbReference type="ARBA" id="ARBA00022840"/>
    </source>
</evidence>
<reference evidence="6 7" key="1">
    <citation type="journal article" date="2019" name="Int. J. Syst. Evol. Microbiol.">
        <title>The Global Catalogue of Microorganisms (GCM) 10K type strain sequencing project: providing services to taxonomists for standard genome sequencing and annotation.</title>
        <authorList>
            <consortium name="The Broad Institute Genomics Platform"/>
            <consortium name="The Broad Institute Genome Sequencing Center for Infectious Disease"/>
            <person name="Wu L."/>
            <person name="Ma J."/>
        </authorList>
    </citation>
    <scope>NUCLEOTIDE SEQUENCE [LARGE SCALE GENOMIC DNA]</scope>
    <source>
        <strain evidence="6 7">CGMCC 1.10390</strain>
    </source>
</reference>
<keyword evidence="4 6" id="KW-0067">ATP-binding</keyword>
<evidence type="ECO:0000313" key="7">
    <source>
        <dbReference type="Proteomes" id="UP001597034"/>
    </source>
</evidence>
<comment type="similarity">
    <text evidence="1">Belongs to the ABC transporter superfamily.</text>
</comment>
<proteinExistence type="inferred from homology"/>
<accession>A0ABD6DNZ7</accession>
<dbReference type="AlphaFoldDB" id="A0ABD6DNZ7"/>
<evidence type="ECO:0000256" key="1">
    <source>
        <dbReference type="ARBA" id="ARBA00005417"/>
    </source>
</evidence>
<keyword evidence="7" id="KW-1185">Reference proteome</keyword>
<organism evidence="6 7">
    <name type="scientific">Haloarchaeobius litoreus</name>
    <dbReference type="NCBI Taxonomy" id="755306"/>
    <lineage>
        <taxon>Archaea</taxon>
        <taxon>Methanobacteriati</taxon>
        <taxon>Methanobacteriota</taxon>
        <taxon>Stenosarchaea group</taxon>
        <taxon>Halobacteria</taxon>
        <taxon>Halobacteriales</taxon>
        <taxon>Halorubellaceae</taxon>
        <taxon>Haloarchaeobius</taxon>
    </lineage>
</organism>
<feature type="domain" description="ABC transporter" evidence="5">
    <location>
        <begin position="19"/>
        <end position="236"/>
    </location>
</feature>
<comment type="caution">
    <text evidence="6">The sequence shown here is derived from an EMBL/GenBank/DDBJ whole genome shotgun (WGS) entry which is preliminary data.</text>
</comment>
<dbReference type="PROSITE" id="PS50893">
    <property type="entry name" value="ABC_TRANSPORTER_2"/>
    <property type="match status" value="1"/>
</dbReference>
<name>A0ABD6DNZ7_9EURY</name>
<dbReference type="SMART" id="SM00382">
    <property type="entry name" value="AAA"/>
    <property type="match status" value="1"/>
</dbReference>
<dbReference type="RefSeq" id="WP_256401561.1">
    <property type="nucleotide sequence ID" value="NZ_JANHJR010000004.1"/>
</dbReference>
<evidence type="ECO:0000313" key="6">
    <source>
        <dbReference type="EMBL" id="MFD1647962.1"/>
    </source>
</evidence>
<dbReference type="EMBL" id="JBHUDO010000004">
    <property type="protein sequence ID" value="MFD1647962.1"/>
    <property type="molecule type" value="Genomic_DNA"/>
</dbReference>
<keyword evidence="3" id="KW-0547">Nucleotide-binding</keyword>
<protein>
    <submittedName>
        <fullName evidence="6">ABC transporter ATP-binding protein</fullName>
    </submittedName>
</protein>
<dbReference type="SUPFAM" id="SSF52540">
    <property type="entry name" value="P-loop containing nucleoside triphosphate hydrolases"/>
    <property type="match status" value="1"/>
</dbReference>
<evidence type="ECO:0000256" key="2">
    <source>
        <dbReference type="ARBA" id="ARBA00022448"/>
    </source>
</evidence>
<sequence length="258" mass="26552">MSTQSTDRPDEQPEQRPAVELADVCHSFGDLDVLGDVSFSVSPGTVACVVGPNGSGKTTLLRIVADLLEPDAGAISVAGDGGRRVGYLAQQPAFRRQFTVAETVAFYGSLVAERVDVDAILDRVGLSAVAGRRVDALSGGMVRLLGLAQAMVGDPSVLVLDEPANGLDPTMARHLRAVIDDLTADGDAVLLSTHDLHTVDRLADTVLLVDHGELVAAGPPDELLAEADAASLDEAIATLGHGGETAAVSPGLHGGDRP</sequence>
<dbReference type="InterPro" id="IPR050763">
    <property type="entry name" value="ABC_transporter_ATP-binding"/>
</dbReference>
<dbReference type="Pfam" id="PF00005">
    <property type="entry name" value="ABC_tran"/>
    <property type="match status" value="1"/>
</dbReference>
<evidence type="ECO:0000259" key="5">
    <source>
        <dbReference type="PROSITE" id="PS50893"/>
    </source>
</evidence>
<dbReference type="InterPro" id="IPR003439">
    <property type="entry name" value="ABC_transporter-like_ATP-bd"/>
</dbReference>
<dbReference type="GO" id="GO:0005524">
    <property type="term" value="F:ATP binding"/>
    <property type="evidence" value="ECO:0007669"/>
    <property type="project" value="UniProtKB-KW"/>
</dbReference>
<gene>
    <name evidence="6" type="ORF">ACFSBL_19940</name>
</gene>
<evidence type="ECO:0000256" key="3">
    <source>
        <dbReference type="ARBA" id="ARBA00022741"/>
    </source>
</evidence>
<dbReference type="Gene3D" id="3.40.50.300">
    <property type="entry name" value="P-loop containing nucleotide triphosphate hydrolases"/>
    <property type="match status" value="1"/>
</dbReference>
<dbReference type="InterPro" id="IPR027417">
    <property type="entry name" value="P-loop_NTPase"/>
</dbReference>
<dbReference type="PANTHER" id="PTHR42711">
    <property type="entry name" value="ABC TRANSPORTER ATP-BINDING PROTEIN"/>
    <property type="match status" value="1"/>
</dbReference>
<dbReference type="Proteomes" id="UP001597034">
    <property type="component" value="Unassembled WGS sequence"/>
</dbReference>